<evidence type="ECO:0000313" key="3">
    <source>
        <dbReference type="Proteomes" id="UP001163105"/>
    </source>
</evidence>
<evidence type="ECO:0000256" key="1">
    <source>
        <dbReference type="SAM" id="MobiDB-lite"/>
    </source>
</evidence>
<feature type="compositionally biased region" description="Basic residues" evidence="1">
    <location>
        <begin position="318"/>
        <end position="333"/>
    </location>
</feature>
<feature type="region of interest" description="Disordered" evidence="1">
    <location>
        <begin position="300"/>
        <end position="351"/>
    </location>
</feature>
<gene>
    <name evidence="2" type="ORF">O9K51_06741</name>
</gene>
<evidence type="ECO:0000313" key="2">
    <source>
        <dbReference type="EMBL" id="KAJ6440948.1"/>
    </source>
</evidence>
<accession>A0AB34FP88</accession>
<dbReference type="PANTHER" id="PTHR37538">
    <property type="entry name" value="BTB DOMAIN-CONTAINING PROTEIN"/>
    <property type="match status" value="1"/>
</dbReference>
<dbReference type="EMBL" id="JAQHRD010000005">
    <property type="protein sequence ID" value="KAJ6440948.1"/>
    <property type="molecule type" value="Genomic_DNA"/>
</dbReference>
<protein>
    <submittedName>
        <fullName evidence="2">Protein SGT1</fullName>
    </submittedName>
</protein>
<sequence>METPPARAAATLPASPYASRIINLVFDESVFRIHEQFLAKEPWLLKKLAEQDQASRSRKHPEVNLKHISHHVGHVLVHYLVTGTYDCLKADAVPPSESFARDFTTALRVYSVCRQHDIKALRDLAKNEIKWLGGKLTIPRMIDAVEEGYPTVPPEDEWFPEYLRSQMEAFHDDLTTTGAAEALEEIGQPTTVSKMLLSSIVENFVYCQQTNIKGAPPAQQRTTREWADEVNLASEMSAPQAGARIEKKAAAADHVSPGFVSSFTATATPASGSEDNDATLTAAVLDLQLSDLAPPRAANGALHSEVTNGDAAGGTSKKSAKRKSRAKRKKAAKLRNEEKSGADLNDAEHDG</sequence>
<comment type="caution">
    <text evidence="2">The sequence shown here is derived from an EMBL/GenBank/DDBJ whole genome shotgun (WGS) entry which is preliminary data.</text>
</comment>
<keyword evidence="3" id="KW-1185">Reference proteome</keyword>
<reference evidence="2" key="1">
    <citation type="submission" date="2023-01" db="EMBL/GenBank/DDBJ databases">
        <title>The growth and conidiation of Purpureocillium lavendulum are regulated by nitrogen source and histone H3K14 acetylation.</title>
        <authorList>
            <person name="Tang P."/>
            <person name="Han J."/>
            <person name="Zhang C."/>
            <person name="Tang P."/>
            <person name="Qi F."/>
            <person name="Zhang K."/>
            <person name="Liang L."/>
        </authorList>
    </citation>
    <scope>NUCLEOTIDE SEQUENCE</scope>
    <source>
        <strain evidence="2">YMF1.00683</strain>
    </source>
</reference>
<feature type="compositionally biased region" description="Basic and acidic residues" evidence="1">
    <location>
        <begin position="334"/>
        <end position="351"/>
    </location>
</feature>
<proteinExistence type="predicted"/>
<name>A0AB34FP88_9HYPO</name>
<dbReference type="Gene3D" id="3.30.710.10">
    <property type="entry name" value="Potassium Channel Kv1.1, Chain A"/>
    <property type="match status" value="1"/>
</dbReference>
<organism evidence="2 3">
    <name type="scientific">Purpureocillium lavendulum</name>
    <dbReference type="NCBI Taxonomy" id="1247861"/>
    <lineage>
        <taxon>Eukaryota</taxon>
        <taxon>Fungi</taxon>
        <taxon>Dikarya</taxon>
        <taxon>Ascomycota</taxon>
        <taxon>Pezizomycotina</taxon>
        <taxon>Sordariomycetes</taxon>
        <taxon>Hypocreomycetidae</taxon>
        <taxon>Hypocreales</taxon>
        <taxon>Ophiocordycipitaceae</taxon>
        <taxon>Purpureocillium</taxon>
    </lineage>
</organism>
<dbReference type="Proteomes" id="UP001163105">
    <property type="component" value="Unassembled WGS sequence"/>
</dbReference>
<dbReference type="PANTHER" id="PTHR37538:SF1">
    <property type="entry name" value="BTB DOMAIN-CONTAINING PROTEIN"/>
    <property type="match status" value="1"/>
</dbReference>
<dbReference type="AlphaFoldDB" id="A0AB34FP88"/>
<dbReference type="InterPro" id="IPR011333">
    <property type="entry name" value="SKP1/BTB/POZ_sf"/>
</dbReference>